<evidence type="ECO:0000313" key="5">
    <source>
        <dbReference type="EMBL" id="OHA59464.1"/>
    </source>
</evidence>
<dbReference type="InterPro" id="IPR036388">
    <property type="entry name" value="WH-like_DNA-bd_sf"/>
</dbReference>
<dbReference type="GO" id="GO:0051301">
    <property type="term" value="P:cell division"/>
    <property type="evidence" value="ECO:0007669"/>
    <property type="project" value="UniProtKB-KW"/>
</dbReference>
<keyword evidence="3" id="KW-0159">Chromosome partition</keyword>
<reference evidence="5 6" key="1">
    <citation type="journal article" date="2016" name="Nat. Commun.">
        <title>Thousands of microbial genomes shed light on interconnected biogeochemical processes in an aquifer system.</title>
        <authorList>
            <person name="Anantharaman K."/>
            <person name="Brown C.T."/>
            <person name="Hug L.A."/>
            <person name="Sharon I."/>
            <person name="Castelle C.J."/>
            <person name="Probst A.J."/>
            <person name="Thomas B.C."/>
            <person name="Singh A."/>
            <person name="Wilkins M.J."/>
            <person name="Karaoz U."/>
            <person name="Brodie E.L."/>
            <person name="Williams K.H."/>
            <person name="Hubbard S.S."/>
            <person name="Banfield J.F."/>
        </authorList>
    </citation>
    <scope>NUCLEOTIDE SEQUENCE [LARGE SCALE GENOMIC DNA]</scope>
</reference>
<comment type="caution">
    <text evidence="5">The sequence shown here is derived from an EMBL/GenBank/DDBJ whole genome shotgun (WGS) entry which is preliminary data.</text>
</comment>
<sequence length="180" mass="20323">MELAPKIEAILFYKAEPVSLSWLTKILEVKLEEIEVALISLESDLTARGLQLVRHNENVALGTASATSDLISKITQEELSKDLGRAGLETLTIVLYRAPIARSEIDYIRGVNSSFILRNLMIRGLVERKPNPNDSRSFVYQPTLDLLAHLGLTRIEELPNFDKVQAEIKQFFTDKEKNDD</sequence>
<keyword evidence="2" id="KW-0132">Cell division</keyword>
<dbReference type="GO" id="GO:0051304">
    <property type="term" value="P:chromosome separation"/>
    <property type="evidence" value="ECO:0007669"/>
    <property type="project" value="InterPro"/>
</dbReference>
<dbReference type="Proteomes" id="UP000177838">
    <property type="component" value="Unassembled WGS sequence"/>
</dbReference>
<dbReference type="EMBL" id="MHTK01000006">
    <property type="protein sequence ID" value="OHA59464.1"/>
    <property type="molecule type" value="Genomic_DNA"/>
</dbReference>
<proteinExistence type="predicted"/>
<dbReference type="Pfam" id="PF04079">
    <property type="entry name" value="SMC_ScpB"/>
    <property type="match status" value="1"/>
</dbReference>
<dbReference type="SUPFAM" id="SSF46785">
    <property type="entry name" value="Winged helix' DNA-binding domain"/>
    <property type="match status" value="2"/>
</dbReference>
<organism evidence="5 6">
    <name type="scientific">Candidatus Vogelbacteria bacterium RIFOXYD1_FULL_46_19</name>
    <dbReference type="NCBI Taxonomy" id="1802439"/>
    <lineage>
        <taxon>Bacteria</taxon>
        <taxon>Candidatus Vogeliibacteriota</taxon>
    </lineage>
</organism>
<dbReference type="PANTHER" id="PTHR34298:SF2">
    <property type="entry name" value="SEGREGATION AND CONDENSATION PROTEIN B"/>
    <property type="match status" value="1"/>
</dbReference>
<evidence type="ECO:0000256" key="1">
    <source>
        <dbReference type="ARBA" id="ARBA00022490"/>
    </source>
</evidence>
<dbReference type="PIRSF" id="PIRSF019345">
    <property type="entry name" value="ScpB"/>
    <property type="match status" value="1"/>
</dbReference>
<evidence type="ECO:0000256" key="3">
    <source>
        <dbReference type="ARBA" id="ARBA00022829"/>
    </source>
</evidence>
<evidence type="ECO:0008006" key="7">
    <source>
        <dbReference type="Google" id="ProtNLM"/>
    </source>
</evidence>
<dbReference type="Gene3D" id="1.10.10.10">
    <property type="entry name" value="Winged helix-like DNA-binding domain superfamily/Winged helix DNA-binding domain"/>
    <property type="match status" value="2"/>
</dbReference>
<dbReference type="InterPro" id="IPR005234">
    <property type="entry name" value="ScpB_csome_segregation"/>
</dbReference>
<accession>A0A1G2QFS8</accession>
<keyword evidence="1" id="KW-0963">Cytoplasm</keyword>
<evidence type="ECO:0000313" key="6">
    <source>
        <dbReference type="Proteomes" id="UP000177838"/>
    </source>
</evidence>
<protein>
    <recommendedName>
        <fullName evidence="7">SMC-Scp complex subunit ScpB</fullName>
    </recommendedName>
</protein>
<dbReference type="PANTHER" id="PTHR34298">
    <property type="entry name" value="SEGREGATION AND CONDENSATION PROTEIN B"/>
    <property type="match status" value="1"/>
</dbReference>
<keyword evidence="4" id="KW-0131">Cell cycle</keyword>
<dbReference type="InterPro" id="IPR036390">
    <property type="entry name" value="WH_DNA-bd_sf"/>
</dbReference>
<gene>
    <name evidence="5" type="ORF">A2589_01210</name>
</gene>
<name>A0A1G2QFS8_9BACT</name>
<dbReference type="STRING" id="1802439.A2589_01210"/>
<dbReference type="AlphaFoldDB" id="A0A1G2QFS8"/>
<evidence type="ECO:0000256" key="2">
    <source>
        <dbReference type="ARBA" id="ARBA00022618"/>
    </source>
</evidence>
<evidence type="ECO:0000256" key="4">
    <source>
        <dbReference type="ARBA" id="ARBA00023306"/>
    </source>
</evidence>